<dbReference type="EMBL" id="JAQJAN010000003">
    <property type="protein sequence ID" value="KAJ5734304.1"/>
    <property type="molecule type" value="Genomic_DNA"/>
</dbReference>
<accession>A0AAD6MZ98</accession>
<feature type="region of interest" description="Disordered" evidence="1">
    <location>
        <begin position="1"/>
        <end position="28"/>
    </location>
</feature>
<gene>
    <name evidence="2" type="ORF">N7493_003090</name>
</gene>
<proteinExistence type="predicted"/>
<evidence type="ECO:0000256" key="1">
    <source>
        <dbReference type="SAM" id="MobiDB-lite"/>
    </source>
</evidence>
<reference evidence="2" key="2">
    <citation type="submission" date="2023-01" db="EMBL/GenBank/DDBJ databases">
        <authorList>
            <person name="Petersen C."/>
        </authorList>
    </citation>
    <scope>NUCLEOTIDE SEQUENCE</scope>
    <source>
        <strain evidence="2">IBT 17514</strain>
    </source>
</reference>
<sequence>MLDKKPKTPKTAATTSSASDKGKSKTETITCTPSDIFSYLGVVEHILDESYGLASNLNAKNITCCLSYKFEIVMCLSFITTEKSNQYEPLRARTRKSHWF</sequence>
<comment type="caution">
    <text evidence="2">The sequence shown here is derived from an EMBL/GenBank/DDBJ whole genome shotgun (WGS) entry which is preliminary data.</text>
</comment>
<reference evidence="2" key="1">
    <citation type="journal article" date="2023" name="IMA Fungus">
        <title>Comparative genomic study of the Penicillium genus elucidates a diverse pangenome and 15 lateral gene transfer events.</title>
        <authorList>
            <person name="Petersen C."/>
            <person name="Sorensen T."/>
            <person name="Nielsen M.R."/>
            <person name="Sondergaard T.E."/>
            <person name="Sorensen J.L."/>
            <person name="Fitzpatrick D.A."/>
            <person name="Frisvad J.C."/>
            <person name="Nielsen K.L."/>
        </authorList>
    </citation>
    <scope>NUCLEOTIDE SEQUENCE</scope>
    <source>
        <strain evidence="2">IBT 17514</strain>
    </source>
</reference>
<evidence type="ECO:0000313" key="3">
    <source>
        <dbReference type="Proteomes" id="UP001215712"/>
    </source>
</evidence>
<feature type="compositionally biased region" description="Low complexity" evidence="1">
    <location>
        <begin position="9"/>
        <end position="19"/>
    </location>
</feature>
<keyword evidence="3" id="KW-1185">Reference proteome</keyword>
<dbReference type="Proteomes" id="UP001215712">
    <property type="component" value="Unassembled WGS sequence"/>
</dbReference>
<name>A0AAD6MZ98_9EURO</name>
<evidence type="ECO:0000313" key="2">
    <source>
        <dbReference type="EMBL" id="KAJ5734304.1"/>
    </source>
</evidence>
<protein>
    <submittedName>
        <fullName evidence="2">Uncharacterized protein</fullName>
    </submittedName>
</protein>
<organism evidence="2 3">
    <name type="scientific">Penicillium malachiteum</name>
    <dbReference type="NCBI Taxonomy" id="1324776"/>
    <lineage>
        <taxon>Eukaryota</taxon>
        <taxon>Fungi</taxon>
        <taxon>Dikarya</taxon>
        <taxon>Ascomycota</taxon>
        <taxon>Pezizomycotina</taxon>
        <taxon>Eurotiomycetes</taxon>
        <taxon>Eurotiomycetidae</taxon>
        <taxon>Eurotiales</taxon>
        <taxon>Aspergillaceae</taxon>
        <taxon>Penicillium</taxon>
    </lineage>
</organism>
<dbReference type="AlphaFoldDB" id="A0AAD6MZ98"/>